<protein>
    <submittedName>
        <fullName evidence="5">Two-component response regulator</fullName>
    </submittedName>
</protein>
<comment type="caution">
    <text evidence="5">The sequence shown here is derived from an EMBL/GenBank/DDBJ whole genome shotgun (WGS) entry which is preliminary data.</text>
</comment>
<evidence type="ECO:0000313" key="6">
    <source>
        <dbReference type="Proteomes" id="UP000034954"/>
    </source>
</evidence>
<dbReference type="CDD" id="cd17548">
    <property type="entry name" value="REC_DivK-like"/>
    <property type="match status" value="1"/>
</dbReference>
<dbReference type="PROSITE" id="PS50110">
    <property type="entry name" value="RESPONSE_REGULATORY"/>
    <property type="match status" value="1"/>
</dbReference>
<dbReference type="AlphaFoldDB" id="A0A0M2UQ45"/>
<sequence>MPDKNVMVVEDNEKNRKLMRVVLKSKGYNVIEATTGEEALNLLKNQKPNIIMMDIQLPGIDGLTLIKQIKADAMTKEIPIIAVTAYAMKGDEQKILDTGCEAYMSKPINTQELPIIIEKYIKKE</sequence>
<keyword evidence="6" id="KW-1185">Reference proteome</keyword>
<dbReference type="InterPro" id="IPR011006">
    <property type="entry name" value="CheY-like_superfamily"/>
</dbReference>
<proteinExistence type="predicted"/>
<keyword evidence="2" id="KW-0902">Two-component regulatory system</keyword>
<feature type="domain" description="Response regulatory" evidence="4">
    <location>
        <begin position="5"/>
        <end position="121"/>
    </location>
</feature>
<evidence type="ECO:0000256" key="2">
    <source>
        <dbReference type="ARBA" id="ARBA00023012"/>
    </source>
</evidence>
<organism evidence="5 6">
    <name type="scientific">Candidatus Brocadia fulgida</name>
    <dbReference type="NCBI Taxonomy" id="380242"/>
    <lineage>
        <taxon>Bacteria</taxon>
        <taxon>Pseudomonadati</taxon>
        <taxon>Planctomycetota</taxon>
        <taxon>Candidatus Brocadiia</taxon>
        <taxon>Candidatus Brocadiales</taxon>
        <taxon>Candidatus Brocadiaceae</taxon>
        <taxon>Candidatus Brocadia</taxon>
    </lineage>
</organism>
<dbReference type="PANTHER" id="PTHR45339:SF1">
    <property type="entry name" value="HYBRID SIGNAL TRANSDUCTION HISTIDINE KINASE J"/>
    <property type="match status" value="1"/>
</dbReference>
<dbReference type="GO" id="GO:0000160">
    <property type="term" value="P:phosphorelay signal transduction system"/>
    <property type="evidence" value="ECO:0007669"/>
    <property type="project" value="UniProtKB-KW"/>
</dbReference>
<reference evidence="5 6" key="1">
    <citation type="journal article" date="2013" name="BMC Microbiol.">
        <title>Identification of the type II cytochrome c maturation pathway in anammox bacteria by comparative genomics.</title>
        <authorList>
            <person name="Ferousi C."/>
            <person name="Speth D.R."/>
            <person name="Reimann J."/>
            <person name="Op den Camp H.J."/>
            <person name="Allen J.W."/>
            <person name="Keltjens J.T."/>
            <person name="Jetten M.S."/>
        </authorList>
    </citation>
    <scope>NUCLEOTIDE SEQUENCE [LARGE SCALE GENOMIC DNA]</scope>
    <source>
        <strain evidence="5">RU1</strain>
    </source>
</reference>
<evidence type="ECO:0000259" key="4">
    <source>
        <dbReference type="PROSITE" id="PS50110"/>
    </source>
</evidence>
<keyword evidence="1 3" id="KW-0597">Phosphoprotein</keyword>
<dbReference type="SMART" id="SM00448">
    <property type="entry name" value="REC"/>
    <property type="match status" value="1"/>
</dbReference>
<dbReference type="EMBL" id="LAQJ01000286">
    <property type="protein sequence ID" value="KKO18208.1"/>
    <property type="molecule type" value="Genomic_DNA"/>
</dbReference>
<dbReference type="Proteomes" id="UP000034954">
    <property type="component" value="Unassembled WGS sequence"/>
</dbReference>
<evidence type="ECO:0000313" key="5">
    <source>
        <dbReference type="EMBL" id="KKO18208.1"/>
    </source>
</evidence>
<dbReference type="Gene3D" id="3.40.50.2300">
    <property type="match status" value="1"/>
</dbReference>
<name>A0A0M2UQ45_9BACT</name>
<accession>A0A0M2UQ45</accession>
<evidence type="ECO:0000256" key="1">
    <source>
        <dbReference type="ARBA" id="ARBA00022553"/>
    </source>
</evidence>
<dbReference type="InterPro" id="IPR001789">
    <property type="entry name" value="Sig_transdc_resp-reg_receiver"/>
</dbReference>
<dbReference type="PANTHER" id="PTHR45339">
    <property type="entry name" value="HYBRID SIGNAL TRANSDUCTION HISTIDINE KINASE J"/>
    <property type="match status" value="1"/>
</dbReference>
<dbReference type="Pfam" id="PF00072">
    <property type="entry name" value="Response_reg"/>
    <property type="match status" value="1"/>
</dbReference>
<gene>
    <name evidence="5" type="ORF">BROFUL_03106</name>
</gene>
<dbReference type="SUPFAM" id="SSF52172">
    <property type="entry name" value="CheY-like"/>
    <property type="match status" value="1"/>
</dbReference>
<feature type="modified residue" description="4-aspartylphosphate" evidence="3">
    <location>
        <position position="54"/>
    </location>
</feature>
<evidence type="ECO:0000256" key="3">
    <source>
        <dbReference type="PROSITE-ProRule" id="PRU00169"/>
    </source>
</evidence>